<dbReference type="STRING" id="1036181.SAMN05421756_108178"/>
<accession>A0A1H9L6V5</accession>
<gene>
    <name evidence="2" type="ORF">SAMN05421756_108178</name>
</gene>
<protein>
    <submittedName>
        <fullName evidence="2">Protein N-acetyltransferase, RimJ/RimL family</fullName>
    </submittedName>
</protein>
<evidence type="ECO:0000259" key="1">
    <source>
        <dbReference type="PROSITE" id="PS51186"/>
    </source>
</evidence>
<dbReference type="InterPro" id="IPR032710">
    <property type="entry name" value="NTF2-like_dom_sf"/>
</dbReference>
<dbReference type="Pfam" id="PF13302">
    <property type="entry name" value="Acetyltransf_3"/>
    <property type="match status" value="1"/>
</dbReference>
<dbReference type="PANTHER" id="PTHR43792:SF1">
    <property type="entry name" value="N-ACETYLTRANSFERASE DOMAIN-CONTAINING PROTEIN"/>
    <property type="match status" value="1"/>
</dbReference>
<evidence type="ECO:0000313" key="2">
    <source>
        <dbReference type="EMBL" id="SER06959.1"/>
    </source>
</evidence>
<dbReference type="PROSITE" id="PS51186">
    <property type="entry name" value="GNAT"/>
    <property type="match status" value="1"/>
</dbReference>
<dbReference type="RefSeq" id="WP_232506472.1">
    <property type="nucleotide sequence ID" value="NZ_FOFA01000008.1"/>
</dbReference>
<dbReference type="InterPro" id="IPR000182">
    <property type="entry name" value="GNAT_dom"/>
</dbReference>
<dbReference type="EMBL" id="FOFA01000008">
    <property type="protein sequence ID" value="SER06959.1"/>
    <property type="molecule type" value="Genomic_DNA"/>
</dbReference>
<reference evidence="3" key="1">
    <citation type="submission" date="2016-10" db="EMBL/GenBank/DDBJ databases">
        <authorList>
            <person name="Varghese N."/>
            <person name="Submissions S."/>
        </authorList>
    </citation>
    <scope>NUCLEOTIDE SEQUENCE [LARGE SCALE GENOMIC DNA]</scope>
    <source>
        <strain evidence="3">CGMCC 4.6856</strain>
    </source>
</reference>
<evidence type="ECO:0000313" key="3">
    <source>
        <dbReference type="Proteomes" id="UP000198504"/>
    </source>
</evidence>
<dbReference type="InterPro" id="IPR051531">
    <property type="entry name" value="N-acetyltransferase"/>
</dbReference>
<dbReference type="SUPFAM" id="SSF54427">
    <property type="entry name" value="NTF2-like"/>
    <property type="match status" value="1"/>
</dbReference>
<dbReference type="AlphaFoldDB" id="A0A1H9L6V5"/>
<dbReference type="SUPFAM" id="SSF55729">
    <property type="entry name" value="Acyl-CoA N-acyltransferases (Nat)"/>
    <property type="match status" value="1"/>
</dbReference>
<dbReference type="PANTHER" id="PTHR43792">
    <property type="entry name" value="GNAT FAMILY, PUTATIVE (AFU_ORTHOLOGUE AFUA_3G00765)-RELATED-RELATED"/>
    <property type="match status" value="1"/>
</dbReference>
<keyword evidence="2" id="KW-0808">Transferase</keyword>
<sequence>MPEEPPVRGAISVKFPVRTARLDLRPHREDDLDDLLRFHSDPEVVRYIPWPVRDLEQTRAALQVKIARGTEARPGEWLMLAIELRETGSVIGEVLLRWADEGNRQGELGFALAREHQGQGLAAEAAQAVLRVGFQDLDLHRITAVCVAENTASARLLYRLGFLQEAHLRESAFFKGRWADQLLFGLLEEEWRAGEAPATTSPSSTADRAEIVELVGTFFRAFTSGDGAHGRIAQLHERFLPQAVVVRTCGEEPAVLGVDQFLAPRERLLSDGSLVDFQEWPVQGRLEIFGDVAHWFGSYTKVGIQAGARVDGAGMKSLQLVRTGAGWRISAAAWDDERDDLSVRGAAAGLPRWG</sequence>
<feature type="domain" description="N-acetyltransferase" evidence="1">
    <location>
        <begin position="22"/>
        <end position="180"/>
    </location>
</feature>
<dbReference type="Proteomes" id="UP000198504">
    <property type="component" value="Unassembled WGS sequence"/>
</dbReference>
<name>A0A1H9L6V5_9ACTN</name>
<dbReference type="Gene3D" id="3.10.450.50">
    <property type="match status" value="1"/>
</dbReference>
<proteinExistence type="predicted"/>
<dbReference type="Gene3D" id="3.40.630.30">
    <property type="match status" value="1"/>
</dbReference>
<keyword evidence="3" id="KW-1185">Reference proteome</keyword>
<dbReference type="GO" id="GO:0016747">
    <property type="term" value="F:acyltransferase activity, transferring groups other than amino-acyl groups"/>
    <property type="evidence" value="ECO:0007669"/>
    <property type="project" value="InterPro"/>
</dbReference>
<dbReference type="InterPro" id="IPR016181">
    <property type="entry name" value="Acyl_CoA_acyltransferase"/>
</dbReference>
<organism evidence="2 3">
    <name type="scientific">Microlunatus flavus</name>
    <dbReference type="NCBI Taxonomy" id="1036181"/>
    <lineage>
        <taxon>Bacteria</taxon>
        <taxon>Bacillati</taxon>
        <taxon>Actinomycetota</taxon>
        <taxon>Actinomycetes</taxon>
        <taxon>Propionibacteriales</taxon>
        <taxon>Propionibacteriaceae</taxon>
        <taxon>Microlunatus</taxon>
    </lineage>
</organism>